<dbReference type="InterPro" id="IPR036291">
    <property type="entry name" value="NAD(P)-bd_dom_sf"/>
</dbReference>
<dbReference type="EMBL" id="BMZN01000001">
    <property type="protein sequence ID" value="GHC40597.1"/>
    <property type="molecule type" value="Genomic_DNA"/>
</dbReference>
<comment type="caution">
    <text evidence="3">The sequence shown here is derived from an EMBL/GenBank/DDBJ whole genome shotgun (WGS) entry which is preliminary data.</text>
</comment>
<evidence type="ECO:0000313" key="3">
    <source>
        <dbReference type="EMBL" id="GHC40597.1"/>
    </source>
</evidence>
<gene>
    <name evidence="3" type="ORF">GCM10010096_08920</name>
</gene>
<dbReference type="SUPFAM" id="SSF51735">
    <property type="entry name" value="NAD(P)-binding Rossmann-fold domains"/>
    <property type="match status" value="1"/>
</dbReference>
<dbReference type="Gene3D" id="3.40.50.720">
    <property type="entry name" value="NAD(P)-binding Rossmann-like Domain"/>
    <property type="match status" value="1"/>
</dbReference>
<dbReference type="Proteomes" id="UP000608923">
    <property type="component" value="Unassembled WGS sequence"/>
</dbReference>
<comment type="similarity">
    <text evidence="1">Belongs to the short-chain dehydrogenases/reductases (SDR) family.</text>
</comment>
<organism evidence="3 4">
    <name type="scientific">Alcaligenes pakistanensis</name>
    <dbReference type="NCBI Taxonomy" id="1482717"/>
    <lineage>
        <taxon>Bacteria</taxon>
        <taxon>Pseudomonadati</taxon>
        <taxon>Pseudomonadota</taxon>
        <taxon>Betaproteobacteria</taxon>
        <taxon>Burkholderiales</taxon>
        <taxon>Alcaligenaceae</taxon>
        <taxon>Alcaligenes</taxon>
    </lineage>
</organism>
<dbReference type="PRINTS" id="PR00080">
    <property type="entry name" value="SDRFAMILY"/>
</dbReference>
<evidence type="ECO:0000313" key="4">
    <source>
        <dbReference type="Proteomes" id="UP000608923"/>
    </source>
</evidence>
<dbReference type="CDD" id="cd05233">
    <property type="entry name" value="SDR_c"/>
    <property type="match status" value="1"/>
</dbReference>
<keyword evidence="2" id="KW-0560">Oxidoreductase</keyword>
<protein>
    <submittedName>
        <fullName evidence="3">Oxidoreductase</fullName>
    </submittedName>
</protein>
<dbReference type="PANTHER" id="PTHR24321">
    <property type="entry name" value="DEHYDROGENASES, SHORT CHAIN"/>
    <property type="match status" value="1"/>
</dbReference>
<accession>A0A8H9IG20</accession>
<dbReference type="NCBIfam" id="NF005559">
    <property type="entry name" value="PRK07231.1"/>
    <property type="match status" value="1"/>
</dbReference>
<name>A0A8H9IG20_9BURK</name>
<dbReference type="InterPro" id="IPR020904">
    <property type="entry name" value="Sc_DH/Rdtase_CS"/>
</dbReference>
<sequence>MKYSFSGQSVLVTGAASGIGAATARLLAANGLSVVVSDVQADAVHAVVAEITQAGGQAVANVADVTQHEQLEAAVQCAIEHFGALHFAVNNAGAGGDSGPAGEMDLDAWRRVIDINLNGVAYGMRYEIPAIQAAGGGAIVNMSSIMGVVSNPTLPGYNAAKHGVVGLSRSAALEYSSKGIRINTIHPGYVDTPILSGFDDEARAALVAQHPIGRLGHADEIAHVIAFLLSDGASFMTGACLLADGGYTAR</sequence>
<evidence type="ECO:0000256" key="2">
    <source>
        <dbReference type="ARBA" id="ARBA00023002"/>
    </source>
</evidence>
<dbReference type="Pfam" id="PF13561">
    <property type="entry name" value="adh_short_C2"/>
    <property type="match status" value="1"/>
</dbReference>
<dbReference type="PRINTS" id="PR00081">
    <property type="entry name" value="GDHRDH"/>
</dbReference>
<proteinExistence type="inferred from homology"/>
<dbReference type="FunFam" id="3.40.50.720:FF:000084">
    <property type="entry name" value="Short-chain dehydrogenase reductase"/>
    <property type="match status" value="1"/>
</dbReference>
<dbReference type="GO" id="GO:0016491">
    <property type="term" value="F:oxidoreductase activity"/>
    <property type="evidence" value="ECO:0007669"/>
    <property type="project" value="UniProtKB-KW"/>
</dbReference>
<dbReference type="PROSITE" id="PS00061">
    <property type="entry name" value="ADH_SHORT"/>
    <property type="match status" value="1"/>
</dbReference>
<evidence type="ECO:0000256" key="1">
    <source>
        <dbReference type="ARBA" id="ARBA00006484"/>
    </source>
</evidence>
<dbReference type="InterPro" id="IPR002347">
    <property type="entry name" value="SDR_fam"/>
</dbReference>
<reference evidence="4" key="1">
    <citation type="journal article" date="2019" name="Int. J. Syst. Evol. Microbiol.">
        <title>The Global Catalogue of Microorganisms (GCM) 10K type strain sequencing project: providing services to taxonomists for standard genome sequencing and annotation.</title>
        <authorList>
            <consortium name="The Broad Institute Genomics Platform"/>
            <consortium name="The Broad Institute Genome Sequencing Center for Infectious Disease"/>
            <person name="Wu L."/>
            <person name="Ma J."/>
        </authorList>
    </citation>
    <scope>NUCLEOTIDE SEQUENCE [LARGE SCALE GENOMIC DNA]</scope>
    <source>
        <strain evidence="4">KCTC 42083</strain>
    </source>
</reference>
<dbReference type="RefSeq" id="WP_189391243.1">
    <property type="nucleotide sequence ID" value="NZ_BMZN01000001.1"/>
</dbReference>
<dbReference type="PANTHER" id="PTHR24321:SF8">
    <property type="entry name" value="ESTRADIOL 17-BETA-DEHYDROGENASE 8-RELATED"/>
    <property type="match status" value="1"/>
</dbReference>
<dbReference type="AlphaFoldDB" id="A0A8H9IG20"/>
<keyword evidence="4" id="KW-1185">Reference proteome</keyword>